<proteinExistence type="predicted"/>
<dbReference type="InterPro" id="IPR011101">
    <property type="entry name" value="DUF5131"/>
</dbReference>
<accession>A0AAW4MUG9</accession>
<comment type="caution">
    <text evidence="1">The sequence shown here is derived from an EMBL/GenBank/DDBJ whole genome shotgun (WGS) entry which is preliminary data.</text>
</comment>
<evidence type="ECO:0000313" key="1">
    <source>
        <dbReference type="EMBL" id="MBV3383312.1"/>
    </source>
</evidence>
<dbReference type="EMBL" id="JAHOEL010000061">
    <property type="protein sequence ID" value="MBV3393304.1"/>
    <property type="molecule type" value="Genomic_DNA"/>
</dbReference>
<dbReference type="Pfam" id="PF07505">
    <property type="entry name" value="DUF5131"/>
    <property type="match status" value="1"/>
</dbReference>
<sequence length="291" mass="34166">MHDIWNPWHGCVKYSEGCMNCYMYVLDKMRNQDGSHIYKTNDFAYSLSRNRDGTYKIQSGERIRVCMTSDFCLEEADIWRDDVWSMIRRRQDVIFYILTKRAERLKECLPDNWGEGYENVILNVTCENQKRADERIPLLLDIPAKHKGVMLAPLIGPIDLEKYLDGRIEEVTCGGENYGGTRACDFDWIKSLHNQCVNKNTTFTFIETGSHFVKDGTHYRIKGKVAQTRIAYRSKMNYQGKKPVYHLYDFFDNELREDQLYKREFSEHCIECASKPICNGCARRFGCKQCL</sequence>
<name>A0AAW4MUG9_9FIRM</name>
<protein>
    <submittedName>
        <fullName evidence="1">Phage Gp37/Gp68 family protein</fullName>
    </submittedName>
</protein>
<evidence type="ECO:0000313" key="2">
    <source>
        <dbReference type="EMBL" id="MBV3393304.1"/>
    </source>
</evidence>
<organism evidence="1 3">
    <name type="scientific">Catenibacterium mitsuokai</name>
    <dbReference type="NCBI Taxonomy" id="100886"/>
    <lineage>
        <taxon>Bacteria</taxon>
        <taxon>Bacillati</taxon>
        <taxon>Bacillota</taxon>
        <taxon>Erysipelotrichia</taxon>
        <taxon>Erysipelotrichales</taxon>
        <taxon>Coprobacillaceae</taxon>
        <taxon>Catenibacterium</taxon>
    </lineage>
</organism>
<evidence type="ECO:0000313" key="3">
    <source>
        <dbReference type="Proteomes" id="UP001196408"/>
    </source>
</evidence>
<gene>
    <name evidence="1" type="ORF">KSV97_08800</name>
    <name evidence="2" type="ORF">KSW06_08570</name>
</gene>
<dbReference type="EMBL" id="JAHOEF010000064">
    <property type="protein sequence ID" value="MBV3383312.1"/>
    <property type="molecule type" value="Genomic_DNA"/>
</dbReference>
<keyword evidence="4" id="KW-1185">Reference proteome</keyword>
<dbReference type="RefSeq" id="WP_217748034.1">
    <property type="nucleotide sequence ID" value="NZ_JAHOEB010000064.1"/>
</dbReference>
<dbReference type="AlphaFoldDB" id="A0AAW4MUG9"/>
<dbReference type="Proteomes" id="UP001196408">
    <property type="component" value="Unassembled WGS sequence"/>
</dbReference>
<reference evidence="1 4" key="1">
    <citation type="submission" date="2021-06" db="EMBL/GenBank/DDBJ databases">
        <title>Collection of gut derived symbiotic bacterial strains cultured from healthy donors.</title>
        <authorList>
            <person name="Lin H."/>
            <person name="Littmann E."/>
            <person name="Pamer E.G."/>
        </authorList>
    </citation>
    <scope>NUCLEOTIDE SEQUENCE</scope>
    <source>
        <strain evidence="2 4">MSK.21.70</strain>
        <strain evidence="1">MSK.21.82</strain>
    </source>
</reference>
<evidence type="ECO:0000313" key="4">
    <source>
        <dbReference type="Proteomes" id="UP001197492"/>
    </source>
</evidence>
<dbReference type="Proteomes" id="UP001197492">
    <property type="component" value="Unassembled WGS sequence"/>
</dbReference>